<evidence type="ECO:0000256" key="8">
    <source>
        <dbReference type="ARBA" id="ARBA00038436"/>
    </source>
</evidence>
<keyword evidence="6 9" id="KW-1133">Transmembrane helix</keyword>
<dbReference type="GO" id="GO:0022857">
    <property type="term" value="F:transmembrane transporter activity"/>
    <property type="evidence" value="ECO:0007669"/>
    <property type="project" value="UniProtKB-UniRule"/>
</dbReference>
<feature type="transmembrane region" description="Helical" evidence="9">
    <location>
        <begin position="46"/>
        <end position="69"/>
    </location>
</feature>
<comment type="subcellular location">
    <subcellularLocation>
        <location evidence="1 9">Cell inner membrane</location>
        <topology evidence="1 9">Multi-pass membrane protein</topology>
    </subcellularLocation>
</comment>
<evidence type="ECO:0000256" key="1">
    <source>
        <dbReference type="ARBA" id="ARBA00004429"/>
    </source>
</evidence>
<feature type="transmembrane region" description="Helical" evidence="9">
    <location>
        <begin position="132"/>
        <end position="152"/>
    </location>
</feature>
<accession>A0A1H3XVP7</accession>
<evidence type="ECO:0000256" key="6">
    <source>
        <dbReference type="ARBA" id="ARBA00022989"/>
    </source>
</evidence>
<comment type="function">
    <text evidence="9">Part of the tripartite ATP-independent periplasmic (TRAP) transport system.</text>
</comment>
<reference evidence="12" key="1">
    <citation type="submission" date="2016-10" db="EMBL/GenBank/DDBJ databases">
        <authorList>
            <person name="Varghese N."/>
            <person name="Submissions S."/>
        </authorList>
    </citation>
    <scope>NUCLEOTIDE SEQUENCE [LARGE SCALE GENOMIC DNA]</scope>
    <source>
        <strain evidence="12">DSM 11526</strain>
    </source>
</reference>
<dbReference type="STRING" id="1122198.SAMN02745729_101257"/>
<dbReference type="AlphaFoldDB" id="A0A1H3XVP7"/>
<evidence type="ECO:0000256" key="2">
    <source>
        <dbReference type="ARBA" id="ARBA00022448"/>
    </source>
</evidence>
<dbReference type="PANTHER" id="PTHR35011:SF2">
    <property type="entry name" value="2,3-DIKETO-L-GULONATE TRAP TRANSPORTER SMALL PERMEASE PROTEIN YIAM"/>
    <property type="match status" value="1"/>
</dbReference>
<evidence type="ECO:0000256" key="5">
    <source>
        <dbReference type="ARBA" id="ARBA00022692"/>
    </source>
</evidence>
<keyword evidence="4 9" id="KW-0997">Cell inner membrane</keyword>
<evidence type="ECO:0000313" key="12">
    <source>
        <dbReference type="Proteomes" id="UP000242469"/>
    </source>
</evidence>
<keyword evidence="3" id="KW-1003">Cell membrane</keyword>
<gene>
    <name evidence="11" type="ORF">SAMN02745729_101257</name>
</gene>
<dbReference type="GO" id="GO:0015740">
    <property type="term" value="P:C4-dicarboxylate transport"/>
    <property type="evidence" value="ECO:0007669"/>
    <property type="project" value="TreeGrafter"/>
</dbReference>
<feature type="domain" description="Tripartite ATP-independent periplasmic transporters DctQ component" evidence="10">
    <location>
        <begin position="28"/>
        <end position="159"/>
    </location>
</feature>
<dbReference type="OrthoDB" id="4964541at2"/>
<proteinExistence type="inferred from homology"/>
<keyword evidence="2 9" id="KW-0813">Transport</keyword>
<dbReference type="RefSeq" id="WP_091821841.1">
    <property type="nucleotide sequence ID" value="NZ_FNRJ01000001.1"/>
</dbReference>
<sequence length="171" mass="18726">MIIKIIDSAFGKVGDLCFKISQIITVFLVISITWEVANRFLFSSSSVWVSEVSGYLVSSILFLAAGRVYREGGHVSMSIFVDMLSGSPKLVFMALVDLLVLILALVVGYATYDMALLSYQLNWQSSTTLGMPLYIPQMLMPIGSVVLAFEALRQCLRNISRVVNTGQGEAA</sequence>
<dbReference type="Pfam" id="PF04290">
    <property type="entry name" value="DctQ"/>
    <property type="match status" value="1"/>
</dbReference>
<evidence type="ECO:0000313" key="11">
    <source>
        <dbReference type="EMBL" id="SEA02588.1"/>
    </source>
</evidence>
<dbReference type="InterPro" id="IPR007387">
    <property type="entry name" value="TRAP_DctQ"/>
</dbReference>
<name>A0A1H3XVP7_9GAMM</name>
<evidence type="ECO:0000256" key="7">
    <source>
        <dbReference type="ARBA" id="ARBA00023136"/>
    </source>
</evidence>
<dbReference type="InterPro" id="IPR055348">
    <property type="entry name" value="DctQ"/>
</dbReference>
<dbReference type="Proteomes" id="UP000242469">
    <property type="component" value="Unassembled WGS sequence"/>
</dbReference>
<organism evidence="11 12">
    <name type="scientific">Marinobacterium iners DSM 11526</name>
    <dbReference type="NCBI Taxonomy" id="1122198"/>
    <lineage>
        <taxon>Bacteria</taxon>
        <taxon>Pseudomonadati</taxon>
        <taxon>Pseudomonadota</taxon>
        <taxon>Gammaproteobacteria</taxon>
        <taxon>Oceanospirillales</taxon>
        <taxon>Oceanospirillaceae</taxon>
        <taxon>Marinobacterium</taxon>
    </lineage>
</organism>
<evidence type="ECO:0000256" key="3">
    <source>
        <dbReference type="ARBA" id="ARBA00022475"/>
    </source>
</evidence>
<dbReference type="GO" id="GO:0005886">
    <property type="term" value="C:plasma membrane"/>
    <property type="evidence" value="ECO:0007669"/>
    <property type="project" value="UniProtKB-SubCell"/>
</dbReference>
<comment type="similarity">
    <text evidence="8 9">Belongs to the TRAP transporter small permease family.</text>
</comment>
<evidence type="ECO:0000259" key="10">
    <source>
        <dbReference type="Pfam" id="PF04290"/>
    </source>
</evidence>
<keyword evidence="7 9" id="KW-0472">Membrane</keyword>
<feature type="transmembrane region" description="Helical" evidence="9">
    <location>
        <begin position="90"/>
        <end position="112"/>
    </location>
</feature>
<comment type="subunit">
    <text evidence="9">The complex comprises the extracytoplasmic solute receptor protein and the two transmembrane proteins.</text>
</comment>
<dbReference type="PANTHER" id="PTHR35011">
    <property type="entry name" value="2,3-DIKETO-L-GULONATE TRAP TRANSPORTER SMALL PERMEASE PROTEIN YIAM"/>
    <property type="match status" value="1"/>
</dbReference>
<keyword evidence="12" id="KW-1185">Reference proteome</keyword>
<evidence type="ECO:0000256" key="9">
    <source>
        <dbReference type="RuleBase" id="RU369079"/>
    </source>
</evidence>
<feature type="transmembrane region" description="Helical" evidence="9">
    <location>
        <begin position="16"/>
        <end position="34"/>
    </location>
</feature>
<evidence type="ECO:0000256" key="4">
    <source>
        <dbReference type="ARBA" id="ARBA00022519"/>
    </source>
</evidence>
<dbReference type="EMBL" id="FNRJ01000001">
    <property type="protein sequence ID" value="SEA02588.1"/>
    <property type="molecule type" value="Genomic_DNA"/>
</dbReference>
<keyword evidence="5 9" id="KW-0812">Transmembrane</keyword>
<protein>
    <recommendedName>
        <fullName evidence="9">TRAP transporter small permease protein</fullName>
    </recommendedName>
</protein>